<sequence>MSCKKDCSCLLCKELSISRPATGPTYRYFGDNFILRKPGPDHFDDFSSMNDEELALFQQDEDFNVYSDNDSGVDPPMDNIAALKKPRIRMFITSRFGSKSSKEFEKYGVTKGVRGYIDTSQWVDESAEGAWEDGKPGCSLEGGQDWCMWEMPHGGKGRNDLTSQWDLRQKFRDIGSELRKRCNRCVDSGDSVDRARCGGSWGRANGRFGRASAVGKQEALTGPGGAGSREMLPSSGYASYQQLPPGDTSMRLGSQQPQPQLCPSRPSSSKMIDDKPFHPIGSSKVSGPPAASRGCPTPSKLLIGPAQPIPVSCTKPLEVTHVGDVVVEQLVPEKDLVTTAGSCNVLDTAPAVGQELLSKTTAEDSSMSRTFKQMQHRAALQTVTSKMATVASSRQPGSRGYGTGGRSSHLHHHLSVEELRLIQRRQDSNGSSSDDGTRSSGHASMSDGHLSSSPPVERHQHYRSHLNSVPEDDRLSASVMQSQCRTSRKATHNRSRHRATPAKLVPCGSGLEDIKLAIQQLTMRSHASTTAGGYSTSTYSSLSGSESGEPAVRRLIRHSSLETINTNITNADEFVWVDSHNRYACCLHLFPFLPAFCDRVSI</sequence>
<reference evidence="2 3" key="1">
    <citation type="submission" date="2023-02" db="EMBL/GenBank/DDBJ databases">
        <title>LHISI_Scaffold_Assembly.</title>
        <authorList>
            <person name="Stuart O.P."/>
            <person name="Cleave R."/>
            <person name="Magrath M.J.L."/>
            <person name="Mikheyev A.S."/>
        </authorList>
    </citation>
    <scope>NUCLEOTIDE SEQUENCE [LARGE SCALE GENOMIC DNA]</scope>
    <source>
        <strain evidence="2">Daus_M_001</strain>
        <tissue evidence="2">Leg muscle</tissue>
    </source>
</reference>
<dbReference type="InterPro" id="IPR052089">
    <property type="entry name" value="Ankyrin-BTB/POZ_domain"/>
</dbReference>
<evidence type="ECO:0000313" key="2">
    <source>
        <dbReference type="EMBL" id="KAJ8870946.1"/>
    </source>
</evidence>
<accession>A0ABQ9GGL7</accession>
<feature type="region of interest" description="Disordered" evidence="1">
    <location>
        <begin position="527"/>
        <end position="546"/>
    </location>
</feature>
<feature type="region of interest" description="Disordered" evidence="1">
    <location>
        <begin position="215"/>
        <end position="296"/>
    </location>
</feature>
<feature type="compositionally biased region" description="Basic residues" evidence="1">
    <location>
        <begin position="486"/>
        <end position="499"/>
    </location>
</feature>
<feature type="compositionally biased region" description="Low complexity" evidence="1">
    <location>
        <begin position="428"/>
        <end position="441"/>
    </location>
</feature>
<gene>
    <name evidence="2" type="ORF">PR048_027248</name>
</gene>
<comment type="caution">
    <text evidence="2">The sequence shown here is derived from an EMBL/GenBank/DDBJ whole genome shotgun (WGS) entry which is preliminary data.</text>
</comment>
<dbReference type="EMBL" id="JARBHB010000012">
    <property type="protein sequence ID" value="KAJ8870946.1"/>
    <property type="molecule type" value="Genomic_DNA"/>
</dbReference>
<feature type="compositionally biased region" description="Polar residues" evidence="1">
    <location>
        <begin position="382"/>
        <end position="393"/>
    </location>
</feature>
<name>A0ABQ9GGL7_9NEOP</name>
<proteinExistence type="predicted"/>
<feature type="compositionally biased region" description="Polar residues" evidence="1">
    <location>
        <begin position="251"/>
        <end position="270"/>
    </location>
</feature>
<protein>
    <submittedName>
        <fullName evidence="2">Uncharacterized protein</fullName>
    </submittedName>
</protein>
<evidence type="ECO:0000313" key="3">
    <source>
        <dbReference type="Proteomes" id="UP001159363"/>
    </source>
</evidence>
<dbReference type="Proteomes" id="UP001159363">
    <property type="component" value="Chromosome 11"/>
</dbReference>
<keyword evidence="3" id="KW-1185">Reference proteome</keyword>
<evidence type="ECO:0000256" key="1">
    <source>
        <dbReference type="SAM" id="MobiDB-lite"/>
    </source>
</evidence>
<feature type="region of interest" description="Disordered" evidence="1">
    <location>
        <begin position="382"/>
        <end position="410"/>
    </location>
</feature>
<feature type="region of interest" description="Disordered" evidence="1">
    <location>
        <begin position="425"/>
        <end position="499"/>
    </location>
</feature>
<dbReference type="PANTHER" id="PTHR46071">
    <property type="entry name" value="ANKYRIN REPEAT AND BTB/POZ DOMAIN-CONTAINING"/>
    <property type="match status" value="1"/>
</dbReference>
<dbReference type="PANTHER" id="PTHR46071:SF2">
    <property type="entry name" value="ANKYRIN REPEAT AND BTB_POZ DOMAIN-CONTAINING PROTEIN 2-LIKE PROTEIN"/>
    <property type="match status" value="1"/>
</dbReference>
<organism evidence="2 3">
    <name type="scientific">Dryococelus australis</name>
    <dbReference type="NCBI Taxonomy" id="614101"/>
    <lineage>
        <taxon>Eukaryota</taxon>
        <taxon>Metazoa</taxon>
        <taxon>Ecdysozoa</taxon>
        <taxon>Arthropoda</taxon>
        <taxon>Hexapoda</taxon>
        <taxon>Insecta</taxon>
        <taxon>Pterygota</taxon>
        <taxon>Neoptera</taxon>
        <taxon>Polyneoptera</taxon>
        <taxon>Phasmatodea</taxon>
        <taxon>Verophasmatodea</taxon>
        <taxon>Anareolatae</taxon>
        <taxon>Phasmatidae</taxon>
        <taxon>Eurycanthinae</taxon>
        <taxon>Dryococelus</taxon>
    </lineage>
</organism>